<evidence type="ECO:0000256" key="1">
    <source>
        <dbReference type="SAM" id="MobiDB-lite"/>
    </source>
</evidence>
<protein>
    <submittedName>
        <fullName evidence="3">Uncharacterized protein</fullName>
    </submittedName>
</protein>
<organism evidence="3">
    <name type="scientific">mine drainage metagenome</name>
    <dbReference type="NCBI Taxonomy" id="410659"/>
    <lineage>
        <taxon>unclassified sequences</taxon>
        <taxon>metagenomes</taxon>
        <taxon>ecological metagenomes</taxon>
    </lineage>
</organism>
<keyword evidence="2" id="KW-1133">Transmembrane helix</keyword>
<name>E6PMX3_9ZZZZ</name>
<gene>
    <name evidence="3" type="ORF">CARN2_2216</name>
</gene>
<keyword evidence="2" id="KW-0812">Transmembrane</keyword>
<comment type="caution">
    <text evidence="3">The sequence shown here is derived from an EMBL/GenBank/DDBJ whole genome shotgun (WGS) entry which is preliminary data.</text>
</comment>
<dbReference type="EMBL" id="CABM01000024">
    <property type="protein sequence ID" value="CBH96275.1"/>
    <property type="molecule type" value="Genomic_DNA"/>
</dbReference>
<feature type="transmembrane region" description="Helical" evidence="2">
    <location>
        <begin position="114"/>
        <end position="135"/>
    </location>
</feature>
<evidence type="ECO:0000256" key="2">
    <source>
        <dbReference type="SAM" id="Phobius"/>
    </source>
</evidence>
<reference evidence="3" key="1">
    <citation type="submission" date="2009-10" db="EMBL/GenBank/DDBJ databases">
        <title>Diversity of trophic interactions inside an arsenic-rich microbial ecosystem.</title>
        <authorList>
            <person name="Bertin P.N."/>
            <person name="Heinrich-Salmeron A."/>
            <person name="Pelletier E."/>
            <person name="Goulhen-Chollet F."/>
            <person name="Arsene-Ploetze F."/>
            <person name="Gallien S."/>
            <person name="Calteau A."/>
            <person name="Vallenet D."/>
            <person name="Casiot C."/>
            <person name="Chane-Woon-Ming B."/>
            <person name="Giloteaux L."/>
            <person name="Barakat M."/>
            <person name="Bonnefoy V."/>
            <person name="Bruneel O."/>
            <person name="Chandler M."/>
            <person name="Cleiss J."/>
            <person name="Duran R."/>
            <person name="Elbaz-Poulichet F."/>
            <person name="Fonknechten N."/>
            <person name="Lauga B."/>
            <person name="Mornico D."/>
            <person name="Ortet P."/>
            <person name="Schaeffer C."/>
            <person name="Siguier P."/>
            <person name="Alexander Thil Smith A."/>
            <person name="Van Dorsselaer A."/>
            <person name="Weissenbach J."/>
            <person name="Medigue C."/>
            <person name="Le Paslier D."/>
        </authorList>
    </citation>
    <scope>NUCLEOTIDE SEQUENCE</scope>
</reference>
<feature type="region of interest" description="Disordered" evidence="1">
    <location>
        <begin position="1"/>
        <end position="25"/>
    </location>
</feature>
<proteinExistence type="predicted"/>
<keyword evidence="2" id="KW-0472">Membrane</keyword>
<sequence>MASATPRPAWPPSCNAGARKGATSPCSSAAPTAWRRASSSVPTPCCACPTSPCPTAWPACCWPSKSIAPTACCPGIPTTGLDAAHPQASAVMHRAMAAARLARQLPGLLWATPYSVLGLLLALPACALGISPVCWDMQARKIPPLRRVDCL</sequence>
<accession>E6PMX3</accession>
<evidence type="ECO:0000313" key="3">
    <source>
        <dbReference type="EMBL" id="CBH96275.1"/>
    </source>
</evidence>
<dbReference type="AlphaFoldDB" id="E6PMX3"/>